<dbReference type="PANTHER" id="PTHR10342">
    <property type="entry name" value="ARYLSULFATASE"/>
    <property type="match status" value="1"/>
</dbReference>
<dbReference type="InterPro" id="IPR024607">
    <property type="entry name" value="Sulfatase_CS"/>
</dbReference>
<evidence type="ECO:0000313" key="8">
    <source>
        <dbReference type="Proteomes" id="UP000789595"/>
    </source>
</evidence>
<dbReference type="SUPFAM" id="SSF53649">
    <property type="entry name" value="Alkaline phosphatase-like"/>
    <property type="match status" value="1"/>
</dbReference>
<evidence type="ECO:0000256" key="4">
    <source>
        <dbReference type="ARBA" id="ARBA00022837"/>
    </source>
</evidence>
<evidence type="ECO:0000256" key="3">
    <source>
        <dbReference type="ARBA" id="ARBA00022801"/>
    </source>
</evidence>
<keyword evidence="8" id="KW-1185">Reference proteome</keyword>
<keyword evidence="3" id="KW-0378">Hydrolase</keyword>
<dbReference type="Gene3D" id="3.30.1120.10">
    <property type="match status" value="1"/>
</dbReference>
<comment type="similarity">
    <text evidence="1">Belongs to the sulfatase family.</text>
</comment>
<evidence type="ECO:0000256" key="5">
    <source>
        <dbReference type="ARBA" id="ARBA00023180"/>
    </source>
</evidence>
<comment type="caution">
    <text evidence="7">The sequence shown here is derived from an EMBL/GenBank/DDBJ whole genome shotgun (WGS) entry which is preliminary data.</text>
</comment>
<dbReference type="InterPro" id="IPR000917">
    <property type="entry name" value="Sulfatase_N"/>
</dbReference>
<feature type="domain" description="Sulfatase N-terminal" evidence="6">
    <location>
        <begin position="74"/>
        <end position="379"/>
    </location>
</feature>
<protein>
    <recommendedName>
        <fullName evidence="6">Sulfatase N-terminal domain-containing protein</fullName>
    </recommendedName>
</protein>
<reference evidence="7" key="1">
    <citation type="submission" date="2021-11" db="EMBL/GenBank/DDBJ databases">
        <authorList>
            <consortium name="Genoscope - CEA"/>
            <person name="William W."/>
        </authorList>
    </citation>
    <scope>NUCLEOTIDE SEQUENCE</scope>
</reference>
<dbReference type="CDD" id="cd16029">
    <property type="entry name" value="4-S"/>
    <property type="match status" value="1"/>
</dbReference>
<dbReference type="InterPro" id="IPR017850">
    <property type="entry name" value="Alkaline_phosphatase_core_sf"/>
</dbReference>
<evidence type="ECO:0000256" key="1">
    <source>
        <dbReference type="ARBA" id="ARBA00008779"/>
    </source>
</evidence>
<sequence length="567" mass="60496">MRAASPTFGYGDLDLVELDEQTPLQPARSQGRSSGGRLLPPLVAAGCACLMIAAVAYQRPQNAGGTTLRASKKPHVVLTVLDDAGYDDLWSSSDLAAPHLSALRDEGVELTSHYVASECTPTRGALLTGLHPTSLGLQRGVISQTSRWGLDPSVKTLADVFRSNGYTTALAGKWHLGHSSTEYLPERRGFDSAYGFLGGFVDPYSHYAEAPPVCESDCVVDWSSQSKTYAADAVAHEAKRLISSTSEKPLFLYYALPTPHEPLLEPPSAQYDDRLQGRRRIFGAIASHQDAKIGSVVKSLKDNALWPSTLFVVLADNGAAAAGGSNYPLRGAKGGVWEGGVRTRALVTGPLIPKNVRGSSYEGLFHAADWMPTILSAAGLSYGDGDGVDQWAAIKGLTTPPRDEVIIHVDTSSSGMTGAIRRGRWKLLLNVKREPVYDRTSESAPLDWLADAAATYLYDVEADPSEAVDLSAANPDIVDELSKRLVDVHAHAAEPLYCAPTRDEDEKARSAFRANGNRLGPWAPLSTDRSHCDDDGIEREALLAEACASGRMLASSCARALAAAAAG</sequence>
<dbReference type="PANTHER" id="PTHR10342:SF274">
    <property type="entry name" value="ARYLSULFATASE B"/>
    <property type="match status" value="1"/>
</dbReference>
<dbReference type="AlphaFoldDB" id="A0A8J2X7K0"/>
<dbReference type="GO" id="GO:0008484">
    <property type="term" value="F:sulfuric ester hydrolase activity"/>
    <property type="evidence" value="ECO:0007669"/>
    <property type="project" value="InterPro"/>
</dbReference>
<keyword evidence="5" id="KW-0325">Glycoprotein</keyword>
<dbReference type="Proteomes" id="UP000789595">
    <property type="component" value="Unassembled WGS sequence"/>
</dbReference>
<keyword evidence="2" id="KW-0479">Metal-binding</keyword>
<name>A0A8J2X7K0_9STRA</name>
<dbReference type="Pfam" id="PF00884">
    <property type="entry name" value="Sulfatase"/>
    <property type="match status" value="1"/>
</dbReference>
<dbReference type="Gene3D" id="3.40.720.10">
    <property type="entry name" value="Alkaline Phosphatase, subunit A"/>
    <property type="match status" value="1"/>
</dbReference>
<proteinExistence type="inferred from homology"/>
<keyword evidence="4" id="KW-0106">Calcium</keyword>
<evidence type="ECO:0000313" key="7">
    <source>
        <dbReference type="EMBL" id="CAH0380086.1"/>
    </source>
</evidence>
<dbReference type="PROSITE" id="PS00149">
    <property type="entry name" value="SULFATASE_2"/>
    <property type="match status" value="1"/>
</dbReference>
<organism evidence="7 8">
    <name type="scientific">Pelagomonas calceolata</name>
    <dbReference type="NCBI Taxonomy" id="35677"/>
    <lineage>
        <taxon>Eukaryota</taxon>
        <taxon>Sar</taxon>
        <taxon>Stramenopiles</taxon>
        <taxon>Ochrophyta</taxon>
        <taxon>Pelagophyceae</taxon>
        <taxon>Pelagomonadales</taxon>
        <taxon>Pelagomonadaceae</taxon>
        <taxon>Pelagomonas</taxon>
    </lineage>
</organism>
<dbReference type="InterPro" id="IPR047115">
    <property type="entry name" value="ARSB"/>
</dbReference>
<evidence type="ECO:0000259" key="6">
    <source>
        <dbReference type="Pfam" id="PF00884"/>
    </source>
</evidence>
<accession>A0A8J2X7K0</accession>
<dbReference type="EMBL" id="CAKKNE010000006">
    <property type="protein sequence ID" value="CAH0380086.1"/>
    <property type="molecule type" value="Genomic_DNA"/>
</dbReference>
<evidence type="ECO:0000256" key="2">
    <source>
        <dbReference type="ARBA" id="ARBA00022723"/>
    </source>
</evidence>
<dbReference type="GO" id="GO:0046872">
    <property type="term" value="F:metal ion binding"/>
    <property type="evidence" value="ECO:0007669"/>
    <property type="project" value="UniProtKB-KW"/>
</dbReference>
<gene>
    <name evidence="7" type="ORF">PECAL_6P17240</name>
</gene>
<dbReference type="OrthoDB" id="408574at2759"/>